<dbReference type="Pfam" id="PF22725">
    <property type="entry name" value="GFO_IDH_MocA_C3"/>
    <property type="match status" value="1"/>
</dbReference>
<evidence type="ECO:0000313" key="4">
    <source>
        <dbReference type="EMBL" id="MUG47551.1"/>
    </source>
</evidence>
<dbReference type="InterPro" id="IPR055170">
    <property type="entry name" value="GFO_IDH_MocA-like_dom"/>
</dbReference>
<dbReference type="PANTHER" id="PTHR43818:SF11">
    <property type="entry name" value="BCDNA.GH03377"/>
    <property type="match status" value="1"/>
</dbReference>
<evidence type="ECO:0000259" key="2">
    <source>
        <dbReference type="Pfam" id="PF01408"/>
    </source>
</evidence>
<dbReference type="PANTHER" id="PTHR43818">
    <property type="entry name" value="BCDNA.GH03377"/>
    <property type="match status" value="1"/>
</dbReference>
<dbReference type="SUPFAM" id="SSF55347">
    <property type="entry name" value="Glyceraldehyde-3-phosphate dehydrogenase-like, C-terminal domain"/>
    <property type="match status" value="1"/>
</dbReference>
<dbReference type="Gene3D" id="3.30.360.10">
    <property type="entry name" value="Dihydrodipicolinate Reductase, domain 2"/>
    <property type="match status" value="1"/>
</dbReference>
<name>A0A7X2Z4P3_9BACL</name>
<dbReference type="InterPro" id="IPR036291">
    <property type="entry name" value="NAD(P)-bd_dom_sf"/>
</dbReference>
<evidence type="ECO:0000259" key="3">
    <source>
        <dbReference type="Pfam" id="PF22725"/>
    </source>
</evidence>
<dbReference type="EMBL" id="WNZW01000013">
    <property type="protein sequence ID" value="MUG47551.1"/>
    <property type="molecule type" value="Genomic_DNA"/>
</dbReference>
<dbReference type="InterPro" id="IPR050463">
    <property type="entry name" value="Gfo/Idh/MocA_oxidrdct_glycsds"/>
</dbReference>
<reference evidence="4 5" key="1">
    <citation type="submission" date="2019-11" db="EMBL/GenBank/DDBJ databases">
        <title>Draft genome sequences of five Paenibacillus species of dairy origin.</title>
        <authorList>
            <person name="Olajide A.M."/>
            <person name="Chen S."/>
            <person name="Lapointe G."/>
        </authorList>
    </citation>
    <scope>NUCLEOTIDE SEQUENCE [LARGE SCALE GENOMIC DNA]</scope>
    <source>
        <strain evidence="4 5">12CR55</strain>
    </source>
</reference>
<dbReference type="SUPFAM" id="SSF51735">
    <property type="entry name" value="NAD(P)-binding Rossmann-fold domains"/>
    <property type="match status" value="1"/>
</dbReference>
<dbReference type="InterPro" id="IPR000683">
    <property type="entry name" value="Gfo/Idh/MocA-like_OxRdtase_N"/>
</dbReference>
<evidence type="ECO:0000256" key="1">
    <source>
        <dbReference type="ARBA" id="ARBA00023002"/>
    </source>
</evidence>
<comment type="caution">
    <text evidence="4">The sequence shown here is derived from an EMBL/GenBank/DDBJ whole genome shotgun (WGS) entry which is preliminary data.</text>
</comment>
<accession>A0A7X2Z4P3</accession>
<dbReference type="AlphaFoldDB" id="A0A7X2Z4P3"/>
<gene>
    <name evidence="4" type="ORF">GNP95_21605</name>
</gene>
<dbReference type="GO" id="GO:0000166">
    <property type="term" value="F:nucleotide binding"/>
    <property type="evidence" value="ECO:0007669"/>
    <property type="project" value="InterPro"/>
</dbReference>
<feature type="domain" description="Gfo/Idh/MocA-like oxidoreductase N-terminal" evidence="2">
    <location>
        <begin position="6"/>
        <end position="116"/>
    </location>
</feature>
<keyword evidence="1" id="KW-0560">Oxidoreductase</keyword>
<dbReference type="Gene3D" id="3.40.50.720">
    <property type="entry name" value="NAD(P)-binding Rossmann-like Domain"/>
    <property type="match status" value="1"/>
</dbReference>
<dbReference type="OrthoDB" id="9815825at2"/>
<proteinExistence type="predicted"/>
<dbReference type="Proteomes" id="UP000447876">
    <property type="component" value="Unassembled WGS sequence"/>
</dbReference>
<feature type="domain" description="GFO/IDH/MocA-like oxidoreductase" evidence="3">
    <location>
        <begin position="138"/>
        <end position="273"/>
    </location>
</feature>
<dbReference type="RefSeq" id="WP_155612922.1">
    <property type="nucleotide sequence ID" value="NZ_WNZW01000013.1"/>
</dbReference>
<evidence type="ECO:0000313" key="5">
    <source>
        <dbReference type="Proteomes" id="UP000447876"/>
    </source>
</evidence>
<sequence>MKKIPFVLHGFGTIAKTHIVALRTLPVLKKTPFVPVLDTLVTRRPDLHTEQALAMGFAHITDDIEEAVSRESVAAVSVCTPNALHPESIRVAGAAGKALYCEKPIADNYYESVQAADQYPKHLTAQVALMFRYHPAVQRTSELLRQQSIGQVLQCKISYLRSGYLDQERPFSWRVSSELSGGGAITDIGVHALDLICHWFGDLAQIGGTTETFVSERPAQSGDERKVAIQVDDWAAINFETVTGVRGMVEVSRIAWGSDAFAVQIVGTEGSIVMDLEKDVIPQVHLLRGALTHMPEPAGLKLLPDAKATMGVFVDSHFAALYHFMMRLAGDDEFAGLAPTLADALRVEKYVDQVRKKEWER</sequence>
<dbReference type="GO" id="GO:0016491">
    <property type="term" value="F:oxidoreductase activity"/>
    <property type="evidence" value="ECO:0007669"/>
    <property type="project" value="UniProtKB-KW"/>
</dbReference>
<dbReference type="Pfam" id="PF01408">
    <property type="entry name" value="GFO_IDH_MocA"/>
    <property type="match status" value="1"/>
</dbReference>
<organism evidence="4 5">
    <name type="scientific">Paenibacillus woosongensis</name>
    <dbReference type="NCBI Taxonomy" id="307580"/>
    <lineage>
        <taxon>Bacteria</taxon>
        <taxon>Bacillati</taxon>
        <taxon>Bacillota</taxon>
        <taxon>Bacilli</taxon>
        <taxon>Bacillales</taxon>
        <taxon>Paenibacillaceae</taxon>
        <taxon>Paenibacillus</taxon>
    </lineage>
</organism>
<protein>
    <submittedName>
        <fullName evidence="4">Gfo/Idh/MocA family oxidoreductase</fullName>
    </submittedName>
</protein>